<dbReference type="Gene3D" id="2.40.170.20">
    <property type="entry name" value="TonB-dependent receptor, beta-barrel domain"/>
    <property type="match status" value="1"/>
</dbReference>
<dbReference type="RefSeq" id="WP_160681089.1">
    <property type="nucleotide sequence ID" value="NZ_WTYW01000001.1"/>
</dbReference>
<dbReference type="InterPro" id="IPR037066">
    <property type="entry name" value="Plug_dom_sf"/>
</dbReference>
<dbReference type="Proteomes" id="UP000433104">
    <property type="component" value="Unassembled WGS sequence"/>
</dbReference>
<gene>
    <name evidence="17" type="ORF">GRI38_00570</name>
</gene>
<protein>
    <submittedName>
        <fullName evidence="17">TonB-dependent siderophore receptor</fullName>
    </submittedName>
</protein>
<feature type="signal peptide" evidence="14">
    <location>
        <begin position="1"/>
        <end position="26"/>
    </location>
</feature>
<evidence type="ECO:0000256" key="10">
    <source>
        <dbReference type="ARBA" id="ARBA00023170"/>
    </source>
</evidence>
<keyword evidence="18" id="KW-1185">Reference proteome</keyword>
<keyword evidence="6 14" id="KW-0732">Signal</keyword>
<evidence type="ECO:0000259" key="16">
    <source>
        <dbReference type="Pfam" id="PF07715"/>
    </source>
</evidence>
<dbReference type="InterPro" id="IPR010105">
    <property type="entry name" value="TonB_sidphr_rcpt"/>
</dbReference>
<keyword evidence="10 17" id="KW-0675">Receptor</keyword>
<evidence type="ECO:0000256" key="9">
    <source>
        <dbReference type="ARBA" id="ARBA00023136"/>
    </source>
</evidence>
<keyword evidence="3 12" id="KW-0813">Transport</keyword>
<evidence type="ECO:0000256" key="5">
    <source>
        <dbReference type="ARBA" id="ARBA00022692"/>
    </source>
</evidence>
<dbReference type="Pfam" id="PF00593">
    <property type="entry name" value="TonB_dep_Rec_b-barrel"/>
    <property type="match status" value="1"/>
</dbReference>
<evidence type="ECO:0000256" key="14">
    <source>
        <dbReference type="SAM" id="SignalP"/>
    </source>
</evidence>
<comment type="subcellular location">
    <subcellularLocation>
        <location evidence="1 12">Cell outer membrane</location>
        <topology evidence="1 12">Multi-pass membrane protein</topology>
    </subcellularLocation>
</comment>
<evidence type="ECO:0000256" key="4">
    <source>
        <dbReference type="ARBA" id="ARBA00022452"/>
    </source>
</evidence>
<dbReference type="AlphaFoldDB" id="A0A844ZBF7"/>
<feature type="domain" description="TonB-dependent receptor-like beta-barrel" evidence="15">
    <location>
        <begin position="239"/>
        <end position="668"/>
    </location>
</feature>
<keyword evidence="5 12" id="KW-0812">Transmembrane</keyword>
<dbReference type="InterPro" id="IPR036942">
    <property type="entry name" value="Beta-barrel_TonB_sf"/>
</dbReference>
<evidence type="ECO:0000256" key="8">
    <source>
        <dbReference type="ARBA" id="ARBA00023077"/>
    </source>
</evidence>
<dbReference type="GO" id="GO:0015891">
    <property type="term" value="P:siderophore transport"/>
    <property type="evidence" value="ECO:0007669"/>
    <property type="project" value="InterPro"/>
</dbReference>
<comment type="caution">
    <text evidence="17">The sequence shown here is derived from an EMBL/GenBank/DDBJ whole genome shotgun (WGS) entry which is preliminary data.</text>
</comment>
<dbReference type="Pfam" id="PF07715">
    <property type="entry name" value="Plug"/>
    <property type="match status" value="1"/>
</dbReference>
<evidence type="ECO:0000313" key="17">
    <source>
        <dbReference type="EMBL" id="MXO84526.1"/>
    </source>
</evidence>
<dbReference type="NCBIfam" id="TIGR01783">
    <property type="entry name" value="TonB-siderophor"/>
    <property type="match status" value="1"/>
</dbReference>
<name>A0A844ZBF7_9SPHN</name>
<keyword evidence="8 13" id="KW-0798">TonB box</keyword>
<evidence type="ECO:0000256" key="1">
    <source>
        <dbReference type="ARBA" id="ARBA00004571"/>
    </source>
</evidence>
<dbReference type="EMBL" id="WTYW01000001">
    <property type="protein sequence ID" value="MXO84526.1"/>
    <property type="molecule type" value="Genomic_DNA"/>
</dbReference>
<dbReference type="OrthoDB" id="9760333at2"/>
<comment type="similarity">
    <text evidence="2 12 13">Belongs to the TonB-dependent receptor family.</text>
</comment>
<dbReference type="PANTHER" id="PTHR32552">
    <property type="entry name" value="FERRICHROME IRON RECEPTOR-RELATED"/>
    <property type="match status" value="1"/>
</dbReference>
<evidence type="ECO:0000256" key="6">
    <source>
        <dbReference type="ARBA" id="ARBA00022729"/>
    </source>
</evidence>
<keyword evidence="4 12" id="KW-1134">Transmembrane beta strand</keyword>
<dbReference type="InterPro" id="IPR039426">
    <property type="entry name" value="TonB-dep_rcpt-like"/>
</dbReference>
<accession>A0A844ZBF7</accession>
<dbReference type="Gene3D" id="2.170.130.10">
    <property type="entry name" value="TonB-dependent receptor, plug domain"/>
    <property type="match status" value="1"/>
</dbReference>
<evidence type="ECO:0000256" key="2">
    <source>
        <dbReference type="ARBA" id="ARBA00009810"/>
    </source>
</evidence>
<evidence type="ECO:0000259" key="15">
    <source>
        <dbReference type="Pfam" id="PF00593"/>
    </source>
</evidence>
<dbReference type="PANTHER" id="PTHR32552:SF83">
    <property type="entry name" value="BLR3904 PROTEIN"/>
    <property type="match status" value="1"/>
</dbReference>
<evidence type="ECO:0000256" key="13">
    <source>
        <dbReference type="RuleBase" id="RU003357"/>
    </source>
</evidence>
<organism evidence="17 18">
    <name type="scientific">Parapontixanthobacter aurantiacus</name>
    <dbReference type="NCBI Taxonomy" id="1463599"/>
    <lineage>
        <taxon>Bacteria</taxon>
        <taxon>Pseudomonadati</taxon>
        <taxon>Pseudomonadota</taxon>
        <taxon>Alphaproteobacteria</taxon>
        <taxon>Sphingomonadales</taxon>
        <taxon>Erythrobacteraceae</taxon>
        <taxon>Parapontixanthobacter</taxon>
    </lineage>
</organism>
<feature type="chain" id="PRO_5032478712" evidence="14">
    <location>
        <begin position="27"/>
        <end position="699"/>
    </location>
</feature>
<keyword evidence="7" id="KW-0406">Ion transport</keyword>
<dbReference type="GO" id="GO:0015344">
    <property type="term" value="F:siderophore uptake transmembrane transporter activity"/>
    <property type="evidence" value="ECO:0007669"/>
    <property type="project" value="TreeGrafter"/>
</dbReference>
<dbReference type="GO" id="GO:0009279">
    <property type="term" value="C:cell outer membrane"/>
    <property type="evidence" value="ECO:0007669"/>
    <property type="project" value="UniProtKB-SubCell"/>
</dbReference>
<dbReference type="GO" id="GO:0038023">
    <property type="term" value="F:signaling receptor activity"/>
    <property type="evidence" value="ECO:0007669"/>
    <property type="project" value="InterPro"/>
</dbReference>
<keyword evidence="9 12" id="KW-0472">Membrane</keyword>
<evidence type="ECO:0000256" key="12">
    <source>
        <dbReference type="PROSITE-ProRule" id="PRU01360"/>
    </source>
</evidence>
<evidence type="ECO:0000313" key="18">
    <source>
        <dbReference type="Proteomes" id="UP000433104"/>
    </source>
</evidence>
<evidence type="ECO:0000256" key="11">
    <source>
        <dbReference type="ARBA" id="ARBA00023237"/>
    </source>
</evidence>
<keyword evidence="11 12" id="KW-0998">Cell outer membrane</keyword>
<reference evidence="17 18" key="1">
    <citation type="submission" date="2019-12" db="EMBL/GenBank/DDBJ databases">
        <title>Genomic-based taxomic classification of the family Erythrobacteraceae.</title>
        <authorList>
            <person name="Xu L."/>
        </authorList>
    </citation>
    <scope>NUCLEOTIDE SEQUENCE [LARGE SCALE GENOMIC DNA]</scope>
    <source>
        <strain evidence="17 18">MCCC 1A09962</strain>
    </source>
</reference>
<dbReference type="FunFam" id="2.170.130.10:FF:000001">
    <property type="entry name" value="Catecholate siderophore TonB-dependent receptor"/>
    <property type="match status" value="1"/>
</dbReference>
<dbReference type="InterPro" id="IPR000531">
    <property type="entry name" value="Beta-barrel_TonB"/>
</dbReference>
<dbReference type="CDD" id="cd01347">
    <property type="entry name" value="ligand_gated_channel"/>
    <property type="match status" value="1"/>
</dbReference>
<dbReference type="InterPro" id="IPR012910">
    <property type="entry name" value="Plug_dom"/>
</dbReference>
<dbReference type="PROSITE" id="PS52016">
    <property type="entry name" value="TONB_DEPENDENT_REC_3"/>
    <property type="match status" value="1"/>
</dbReference>
<feature type="domain" description="TonB-dependent receptor plug" evidence="16">
    <location>
        <begin position="71"/>
        <end position="166"/>
    </location>
</feature>
<evidence type="ECO:0000256" key="7">
    <source>
        <dbReference type="ARBA" id="ARBA00023065"/>
    </source>
</evidence>
<proteinExistence type="inferred from homology"/>
<evidence type="ECO:0000256" key="3">
    <source>
        <dbReference type="ARBA" id="ARBA00022448"/>
    </source>
</evidence>
<sequence>MKSVTNRSLLAVTVAPLALAATPAFAASDNATEAAEQDRDYLPTTIVVVGQKEGYGGEDGSSGTKTETALLDVPQSITVLTEDQLEDQSLRQLNDALRYVPGITLETGEGHRDEVFIRGQETTADFYLDGLRDDAQYFRPLYNVERVEVLKGPNALIFGRGGGGGAINRVSKTADVATRFVNLDASVDTFSAFALTGDVNLNAAENLGLRVTGTYEEFDNDRDFYEGRFIGITPTITARLGANTRLTAHYTYDDDRRVTDRGVPSLGTGPLTGYDETFFGVPGFNEARAEVHIARSRIDHDFSDDLHINASVQYANYDKVYANVLPRGTDGETVSLGGYQDFTQRENLIGQANLVWETKTGPLDHMLLVGIEGSVQDTQNGRYGVALSRNFVFLTDPYDFPEVSLTPISRSRDSELKVFSAYVQDQISFGEFVEVIAGLRYDRFDLDTYDILADERGQRVDELVSPRLGLIVKPGEGLSFYASYAESFLPQAGDQFTFLDPAFDELEPEKFTSYEIGVKFAPKTDLLFTAALFQLDRTNTRSTDPLTNLAVLTGESRVRGGEASIVGNILPVWQASLGYAYLDGEILTDSIFADAGTTLQQTPHHQFTAWNRFYATDRLSFGLGGIYRSEQFTSYTNEVILPDFLRIDAAAYYEVNERVTVQLNIENLFDEDYYASAHGDNNIQPGDPFHARIGVRFGF</sequence>
<dbReference type="SUPFAM" id="SSF56935">
    <property type="entry name" value="Porins"/>
    <property type="match status" value="1"/>
</dbReference>